<dbReference type="Proteomes" id="UP000242381">
    <property type="component" value="Unassembled WGS sequence"/>
</dbReference>
<evidence type="ECO:0000313" key="2">
    <source>
        <dbReference type="Proteomes" id="UP000242381"/>
    </source>
</evidence>
<protein>
    <submittedName>
        <fullName evidence="1">Uncharacterized protein</fullName>
    </submittedName>
</protein>
<sequence>NSIFTCLPKHQESLKNLKKNGYKIISYARRSPTGEDVSPCSWASSRFVSRDLQGNLQVMDDLSVDGNTHDLLAYLKSVYHYVCLVIIDFAGIITRSEDIVNLV</sequence>
<dbReference type="EMBL" id="KV921362">
    <property type="protein sequence ID" value="ORE17183.1"/>
    <property type="molecule type" value="Genomic_DNA"/>
</dbReference>
<dbReference type="AlphaFoldDB" id="A0A1X0RYQ0"/>
<proteinExistence type="predicted"/>
<dbReference type="VEuPathDB" id="FungiDB:BCV72DRAFT_225928"/>
<gene>
    <name evidence="1" type="ORF">BCV71DRAFT_160848</name>
</gene>
<reference evidence="1 2" key="1">
    <citation type="journal article" date="2016" name="Proc. Natl. Acad. Sci. U.S.A.">
        <title>Lipid metabolic changes in an early divergent fungus govern the establishment of a mutualistic symbiosis with endobacteria.</title>
        <authorList>
            <person name="Lastovetsky O.A."/>
            <person name="Gaspar M.L."/>
            <person name="Mondo S.J."/>
            <person name="LaButti K.M."/>
            <person name="Sandor L."/>
            <person name="Grigoriev I.V."/>
            <person name="Henry S.A."/>
            <person name="Pawlowska T.E."/>
        </authorList>
    </citation>
    <scope>NUCLEOTIDE SEQUENCE [LARGE SCALE GENOMIC DNA]</scope>
    <source>
        <strain evidence="1 2">ATCC 11559</strain>
    </source>
</reference>
<organism evidence="1 2">
    <name type="scientific">Rhizopus microsporus</name>
    <dbReference type="NCBI Taxonomy" id="58291"/>
    <lineage>
        <taxon>Eukaryota</taxon>
        <taxon>Fungi</taxon>
        <taxon>Fungi incertae sedis</taxon>
        <taxon>Mucoromycota</taxon>
        <taxon>Mucoromycotina</taxon>
        <taxon>Mucoromycetes</taxon>
        <taxon>Mucorales</taxon>
        <taxon>Mucorineae</taxon>
        <taxon>Rhizopodaceae</taxon>
        <taxon>Rhizopus</taxon>
    </lineage>
</organism>
<accession>A0A1X0RYQ0</accession>
<name>A0A1X0RYQ0_RHIZD</name>
<feature type="non-terminal residue" evidence="1">
    <location>
        <position position="103"/>
    </location>
</feature>
<evidence type="ECO:0000313" key="1">
    <source>
        <dbReference type="EMBL" id="ORE17183.1"/>
    </source>
</evidence>
<feature type="non-terminal residue" evidence="1">
    <location>
        <position position="1"/>
    </location>
</feature>